<comment type="caution">
    <text evidence="2">The sequence shown here is derived from an EMBL/GenBank/DDBJ whole genome shotgun (WGS) entry which is preliminary data.</text>
</comment>
<reference evidence="2 3" key="1">
    <citation type="journal article" date="2024" name="Commun. Biol.">
        <title>Comparative genomic analysis of thermophilic fungi reveals convergent evolutionary adaptations and gene losses.</title>
        <authorList>
            <person name="Steindorff A.S."/>
            <person name="Aguilar-Pontes M.V."/>
            <person name="Robinson A.J."/>
            <person name="Andreopoulos B."/>
            <person name="LaButti K."/>
            <person name="Kuo A."/>
            <person name="Mondo S."/>
            <person name="Riley R."/>
            <person name="Otillar R."/>
            <person name="Haridas S."/>
            <person name="Lipzen A."/>
            <person name="Grimwood J."/>
            <person name="Schmutz J."/>
            <person name="Clum A."/>
            <person name="Reid I.D."/>
            <person name="Moisan M.C."/>
            <person name="Butler G."/>
            <person name="Nguyen T.T.M."/>
            <person name="Dewar K."/>
            <person name="Conant G."/>
            <person name="Drula E."/>
            <person name="Henrissat B."/>
            <person name="Hansel C."/>
            <person name="Singer S."/>
            <person name="Hutchinson M.I."/>
            <person name="de Vries R.P."/>
            <person name="Natvig D.O."/>
            <person name="Powell A.J."/>
            <person name="Tsang A."/>
            <person name="Grigoriev I.V."/>
        </authorList>
    </citation>
    <scope>NUCLEOTIDE SEQUENCE [LARGE SCALE GENOMIC DNA]</scope>
    <source>
        <strain evidence="2 3">CBS 494.80</strain>
    </source>
</reference>
<keyword evidence="3" id="KW-1185">Reference proteome</keyword>
<feature type="signal peptide" evidence="1">
    <location>
        <begin position="1"/>
        <end position="19"/>
    </location>
</feature>
<organism evidence="2 3">
    <name type="scientific">Oculimacula yallundae</name>
    <dbReference type="NCBI Taxonomy" id="86028"/>
    <lineage>
        <taxon>Eukaryota</taxon>
        <taxon>Fungi</taxon>
        <taxon>Dikarya</taxon>
        <taxon>Ascomycota</taxon>
        <taxon>Pezizomycotina</taxon>
        <taxon>Leotiomycetes</taxon>
        <taxon>Helotiales</taxon>
        <taxon>Ploettnerulaceae</taxon>
        <taxon>Oculimacula</taxon>
    </lineage>
</organism>
<protein>
    <submittedName>
        <fullName evidence="2">Uncharacterized protein</fullName>
    </submittedName>
</protein>
<proteinExistence type="predicted"/>
<gene>
    <name evidence="2" type="ORF">VTL71DRAFT_10132</name>
</gene>
<dbReference type="Proteomes" id="UP001595075">
    <property type="component" value="Unassembled WGS sequence"/>
</dbReference>
<feature type="chain" id="PRO_5045280845" evidence="1">
    <location>
        <begin position="20"/>
        <end position="177"/>
    </location>
</feature>
<evidence type="ECO:0000313" key="2">
    <source>
        <dbReference type="EMBL" id="KAL2059748.1"/>
    </source>
</evidence>
<accession>A0ABR4BPS8</accession>
<keyword evidence="1" id="KW-0732">Signal</keyword>
<name>A0ABR4BPS8_9HELO</name>
<evidence type="ECO:0000256" key="1">
    <source>
        <dbReference type="SAM" id="SignalP"/>
    </source>
</evidence>
<dbReference type="EMBL" id="JAZHXI010000026">
    <property type="protein sequence ID" value="KAL2059748.1"/>
    <property type="molecule type" value="Genomic_DNA"/>
</dbReference>
<evidence type="ECO:0000313" key="3">
    <source>
        <dbReference type="Proteomes" id="UP001595075"/>
    </source>
</evidence>
<sequence length="177" mass="18329">MLFVFCKLLLLLMLEPLGALSTSPRLASRQINGCGPSPVDCGNGWCCWGGNTCQAAPEDSFVCIDTIFPKSDGSPNTFAAFNPKSWDALLSSIAQPLTFTYAGSTQILTISTASITAVANSSSGSSSSGRSIITTGPATPRTSTIIPTTTSSSLGGSSVNLVKGWWLGTVLSIGWIL</sequence>